<dbReference type="Pfam" id="PF07596">
    <property type="entry name" value="SBP_bac_10"/>
    <property type="match status" value="1"/>
</dbReference>
<reference evidence="3 4" key="1">
    <citation type="journal article" date="2019" name="Int. J. Syst. Evol. Microbiol.">
        <title>Capsulimonas corticalis gen. nov., sp. nov., an aerobic capsulated bacterium, of a novel bacterial order, Capsulimonadales ord. nov., of the class Armatimonadia of the phylum Armatimonadetes.</title>
        <authorList>
            <person name="Li J."/>
            <person name="Kudo C."/>
            <person name="Tonouchi A."/>
        </authorList>
    </citation>
    <scope>NUCLEOTIDE SEQUENCE [LARGE SCALE GENOMIC DNA]</scope>
    <source>
        <strain evidence="3 4">AX-7</strain>
    </source>
</reference>
<organism evidence="3 4">
    <name type="scientific">Capsulimonas corticalis</name>
    <dbReference type="NCBI Taxonomy" id="2219043"/>
    <lineage>
        <taxon>Bacteria</taxon>
        <taxon>Bacillati</taxon>
        <taxon>Armatimonadota</taxon>
        <taxon>Armatimonadia</taxon>
        <taxon>Capsulimonadales</taxon>
        <taxon>Capsulimonadaceae</taxon>
        <taxon>Capsulimonas</taxon>
    </lineage>
</organism>
<evidence type="ECO:0000313" key="4">
    <source>
        <dbReference type="Proteomes" id="UP000287394"/>
    </source>
</evidence>
<dbReference type="InterPro" id="IPR012902">
    <property type="entry name" value="N_methyl_site"/>
</dbReference>
<proteinExistence type="predicted"/>
<protein>
    <recommendedName>
        <fullName evidence="2">DUF1559 domain-containing protein</fullName>
    </recommendedName>
</protein>
<dbReference type="NCBIfam" id="TIGR02532">
    <property type="entry name" value="IV_pilin_GFxxxE"/>
    <property type="match status" value="1"/>
</dbReference>
<dbReference type="Pfam" id="PF07963">
    <property type="entry name" value="N_methyl"/>
    <property type="match status" value="1"/>
</dbReference>
<evidence type="ECO:0000313" key="3">
    <source>
        <dbReference type="EMBL" id="BDI32003.1"/>
    </source>
</evidence>
<feature type="transmembrane region" description="Helical" evidence="1">
    <location>
        <begin position="12"/>
        <end position="38"/>
    </location>
</feature>
<dbReference type="EMBL" id="AP025739">
    <property type="protein sequence ID" value="BDI32003.1"/>
    <property type="molecule type" value="Genomic_DNA"/>
</dbReference>
<dbReference type="PROSITE" id="PS00409">
    <property type="entry name" value="PROKAR_NTER_METHYL"/>
    <property type="match status" value="1"/>
</dbReference>
<sequence>MTHHSFINRRRAGFTLIELLVVIAIIAILAAILFPVFAKAREKARQISCSSNLRQIGLATLQYVQDNDETFFPLNESGPAGVRLWDGYRDFANSKFDAKEGFLQPYMKNTQIMDCPSAAGAVPISTNFATEIITAYATNGNLFVQNHTLMSVTLAQVQAPSDTIFMADAAALNSDGTLGRTETLNLPSDGGGNVHGLHTGFANVLWVDGHVKAVHPTPNVTDAATLATFTANNMGNILPSASLSTDPDYYFKLDK</sequence>
<keyword evidence="1" id="KW-0472">Membrane</keyword>
<name>A0A9N7L715_9BACT</name>
<dbReference type="KEGG" id="ccot:CCAX7_40540"/>
<evidence type="ECO:0000256" key="1">
    <source>
        <dbReference type="SAM" id="Phobius"/>
    </source>
</evidence>
<evidence type="ECO:0000259" key="2">
    <source>
        <dbReference type="Pfam" id="PF07596"/>
    </source>
</evidence>
<dbReference type="Proteomes" id="UP000287394">
    <property type="component" value="Chromosome"/>
</dbReference>
<dbReference type="AlphaFoldDB" id="A0A9N7L715"/>
<keyword evidence="4" id="KW-1185">Reference proteome</keyword>
<dbReference type="InterPro" id="IPR011453">
    <property type="entry name" value="DUF1559"/>
</dbReference>
<keyword evidence="1" id="KW-1133">Transmembrane helix</keyword>
<dbReference type="InterPro" id="IPR045584">
    <property type="entry name" value="Pilin-like"/>
</dbReference>
<dbReference type="PANTHER" id="PTHR30093">
    <property type="entry name" value="GENERAL SECRETION PATHWAY PROTEIN G"/>
    <property type="match status" value="1"/>
</dbReference>
<feature type="domain" description="DUF1559" evidence="2">
    <location>
        <begin position="39"/>
        <end position="68"/>
    </location>
</feature>
<gene>
    <name evidence="3" type="ORF">CCAX7_40540</name>
</gene>
<accession>A0A9N7L715</accession>
<dbReference type="SUPFAM" id="SSF54523">
    <property type="entry name" value="Pili subunits"/>
    <property type="match status" value="1"/>
</dbReference>
<dbReference type="RefSeq" id="WP_301002117.1">
    <property type="nucleotide sequence ID" value="NZ_AP025739.1"/>
</dbReference>
<dbReference type="Gene3D" id="3.30.700.10">
    <property type="entry name" value="Glycoprotein, Type 4 Pilin"/>
    <property type="match status" value="1"/>
</dbReference>
<keyword evidence="1" id="KW-0812">Transmembrane</keyword>